<evidence type="ECO:0000313" key="15">
    <source>
        <dbReference type="Proteomes" id="UP000295794"/>
    </source>
</evidence>
<feature type="transmembrane region" description="Helical" evidence="10">
    <location>
        <begin position="186"/>
        <end position="205"/>
    </location>
</feature>
<comment type="function">
    <text evidence="8 10 11">Involved in peptidoglycan biosynthesis. Transports lipid-linked peptidoglycan precursors from the inner to the outer leaflet of the cytoplasmic membrane.</text>
</comment>
<feature type="transmembrane region" description="Helical" evidence="10">
    <location>
        <begin position="409"/>
        <end position="428"/>
    </location>
</feature>
<dbReference type="InterPro" id="IPR051050">
    <property type="entry name" value="Lipid_II_flippase_MurJ/MviN"/>
</dbReference>
<dbReference type="CDD" id="cd13123">
    <property type="entry name" value="MATE_MurJ_like"/>
    <property type="match status" value="1"/>
</dbReference>
<keyword evidence="10 11" id="KW-0813">Transport</keyword>
<feature type="transmembrane region" description="Helical" evidence="10">
    <location>
        <begin position="313"/>
        <end position="334"/>
    </location>
</feature>
<feature type="transmembrane region" description="Helical" evidence="10">
    <location>
        <begin position="27"/>
        <end position="45"/>
    </location>
</feature>
<feature type="transmembrane region" description="Helical" evidence="10">
    <location>
        <begin position="237"/>
        <end position="268"/>
    </location>
</feature>
<evidence type="ECO:0000256" key="7">
    <source>
        <dbReference type="ARBA" id="ARBA00023136"/>
    </source>
</evidence>
<keyword evidence="6 10" id="KW-1133">Transmembrane helix</keyword>
<feature type="transmembrane region" description="Helical" evidence="10">
    <location>
        <begin position="134"/>
        <end position="154"/>
    </location>
</feature>
<keyword evidence="10 11" id="KW-0961">Cell wall biogenesis/degradation</keyword>
<sequence length="515" mass="56085">MNLLKTLAAVSSMTLVSRILGFVRDTIIAHVFGAGAATDVFFTAFKLPNMLRRIFAEGAFSQAFVPTLAEYKTRKGEEETKEFIAKIAGMLTLVLVLVTLLGVLAAPAIIYFSAAGFAKNPDKFNLAVELLRYMFPYILLISLSSLVGSILNTYNRFSVPAFVPTLLNISFIACALWLAPLMDRPIFALAIAVLIGGVAQLCYQLPHLAKLGMLMWPKLDMKDEGVWRVIKQMGPAIFGVSVAQISLIINSNLASFLASGSVSWIYYADRLMEFPTGVLGVALGTILLPSLARSHASADQASYDRLLDWGLRLCIMLCLPATVALAILAEPLVLTLFQGGKFSMHDALMTQQALVGYSVGLIGLILIKILAPAFYARQDIKTVVRIGIITLLATLAINLIFLYTLPFKHAGLTLGMSLGACLNAGLLYRTLRLRGYYTPQAAWKGFMLRIIMGVATMSALLFMLLHFMPAFAGMHKLVRAGWLSVLVISGASAYFAALFALGFRPKDFSRKAITD</sequence>
<dbReference type="GO" id="GO:0071555">
    <property type="term" value="P:cell wall organization"/>
    <property type="evidence" value="ECO:0007669"/>
    <property type="project" value="UniProtKB-UniRule"/>
</dbReference>
<dbReference type="EMBL" id="SMBT01000008">
    <property type="protein sequence ID" value="TCU85088.1"/>
    <property type="molecule type" value="Genomic_DNA"/>
</dbReference>
<dbReference type="Proteomes" id="UP000255108">
    <property type="component" value="Unassembled WGS sequence"/>
</dbReference>
<feature type="transmembrane region" description="Helical" evidence="10">
    <location>
        <begin position="274"/>
        <end position="292"/>
    </location>
</feature>
<dbReference type="Pfam" id="PF03023">
    <property type="entry name" value="MurJ"/>
    <property type="match status" value="1"/>
</dbReference>
<dbReference type="PANTHER" id="PTHR47019">
    <property type="entry name" value="LIPID II FLIPPASE MURJ"/>
    <property type="match status" value="1"/>
</dbReference>
<comment type="subcellular location">
    <subcellularLocation>
        <location evidence="10">Cell inner membrane</location>
        <topology evidence="10">Multi-pass membrane protein</topology>
    </subcellularLocation>
    <subcellularLocation>
        <location evidence="1">Cell membrane</location>
        <topology evidence="1">Multi-pass membrane protein</topology>
    </subcellularLocation>
</comment>
<keyword evidence="7 10" id="KW-0472">Membrane</keyword>
<evidence type="ECO:0000313" key="12">
    <source>
        <dbReference type="EMBL" id="STR45228.1"/>
    </source>
</evidence>
<protein>
    <recommendedName>
        <fullName evidence="10">Probable lipid II flippase MurJ</fullName>
    </recommendedName>
</protein>
<keyword evidence="5 10" id="KW-0573">Peptidoglycan synthesis</keyword>
<name>A0A377SV77_9NEIS</name>
<evidence type="ECO:0000256" key="11">
    <source>
        <dbReference type="PIRNR" id="PIRNR002869"/>
    </source>
</evidence>
<keyword evidence="4 10" id="KW-0133">Cell shape</keyword>
<dbReference type="UniPathway" id="UPA00219"/>
<feature type="transmembrane region" description="Helical" evidence="10">
    <location>
        <begin position="91"/>
        <end position="114"/>
    </location>
</feature>
<evidence type="ECO:0000256" key="6">
    <source>
        <dbReference type="ARBA" id="ARBA00022989"/>
    </source>
</evidence>
<feature type="transmembrane region" description="Helical" evidence="10">
    <location>
        <begin position="448"/>
        <end position="468"/>
    </location>
</feature>
<dbReference type="HAMAP" id="MF_02078">
    <property type="entry name" value="MurJ_MviN"/>
    <property type="match status" value="1"/>
</dbReference>
<dbReference type="NCBIfam" id="TIGR01695">
    <property type="entry name" value="murJ_mviN"/>
    <property type="match status" value="1"/>
</dbReference>
<dbReference type="GO" id="GO:0034204">
    <property type="term" value="P:lipid translocation"/>
    <property type="evidence" value="ECO:0007669"/>
    <property type="project" value="TreeGrafter"/>
</dbReference>
<dbReference type="Proteomes" id="UP000295794">
    <property type="component" value="Unassembled WGS sequence"/>
</dbReference>
<dbReference type="GO" id="GO:0008360">
    <property type="term" value="P:regulation of cell shape"/>
    <property type="evidence" value="ECO:0007669"/>
    <property type="project" value="UniProtKB-UniRule"/>
</dbReference>
<dbReference type="PANTHER" id="PTHR47019:SF1">
    <property type="entry name" value="LIPID II FLIPPASE MURJ"/>
    <property type="match status" value="1"/>
</dbReference>
<keyword evidence="3 10" id="KW-0812">Transmembrane</keyword>
<reference evidence="12 14" key="1">
    <citation type="submission" date="2018-06" db="EMBL/GenBank/DDBJ databases">
        <authorList>
            <consortium name="Pathogen Informatics"/>
            <person name="Doyle S."/>
        </authorList>
    </citation>
    <scope>NUCLEOTIDE SEQUENCE [LARGE SCALE GENOMIC DNA]</scope>
    <source>
        <strain evidence="12 14">NCTC11159</strain>
    </source>
</reference>
<reference evidence="13 15" key="2">
    <citation type="submission" date="2019-03" db="EMBL/GenBank/DDBJ databases">
        <title>Genomic Encyclopedia of Type Strains, Phase IV (KMG-IV): sequencing the most valuable type-strain genomes for metagenomic binning, comparative biology and taxonomic classification.</title>
        <authorList>
            <person name="Goeker M."/>
        </authorList>
    </citation>
    <scope>NUCLEOTIDE SEQUENCE [LARGE SCALE GENOMIC DNA]</scope>
    <source>
        <strain evidence="13 15">DSM 3764</strain>
    </source>
</reference>
<gene>
    <name evidence="12" type="primary">murJ_2</name>
    <name evidence="10" type="synonym">murJ</name>
    <name evidence="13" type="ORF">EV682_108115</name>
    <name evidence="12" type="ORF">NCTC11159_03785</name>
</gene>
<evidence type="ECO:0000256" key="9">
    <source>
        <dbReference type="ARBA" id="ARBA00061532"/>
    </source>
</evidence>
<dbReference type="AlphaFoldDB" id="A0A377SV77"/>
<evidence type="ECO:0000313" key="13">
    <source>
        <dbReference type="EMBL" id="TCU85088.1"/>
    </source>
</evidence>
<dbReference type="PRINTS" id="PR01806">
    <property type="entry name" value="VIRFACTRMVIN"/>
</dbReference>
<keyword evidence="15" id="KW-1185">Reference proteome</keyword>
<evidence type="ECO:0000256" key="5">
    <source>
        <dbReference type="ARBA" id="ARBA00022984"/>
    </source>
</evidence>
<feature type="transmembrane region" description="Helical" evidence="10">
    <location>
        <begin position="480"/>
        <end position="503"/>
    </location>
</feature>
<keyword evidence="2 10" id="KW-1003">Cell membrane</keyword>
<comment type="similarity">
    <text evidence="9 10 11">Belongs to the MurJ/MviN family.</text>
</comment>
<feature type="transmembrane region" description="Helical" evidence="10">
    <location>
        <begin position="383"/>
        <end position="403"/>
    </location>
</feature>
<evidence type="ECO:0000256" key="2">
    <source>
        <dbReference type="ARBA" id="ARBA00022475"/>
    </source>
</evidence>
<dbReference type="GO" id="GO:0015648">
    <property type="term" value="F:lipid-linked peptidoglycan transporter activity"/>
    <property type="evidence" value="ECO:0007669"/>
    <property type="project" value="UniProtKB-UniRule"/>
</dbReference>
<dbReference type="InterPro" id="IPR004268">
    <property type="entry name" value="MurJ"/>
</dbReference>
<evidence type="ECO:0000256" key="1">
    <source>
        <dbReference type="ARBA" id="ARBA00004651"/>
    </source>
</evidence>
<dbReference type="GO" id="GO:0005886">
    <property type="term" value="C:plasma membrane"/>
    <property type="evidence" value="ECO:0007669"/>
    <property type="project" value="UniProtKB-SubCell"/>
</dbReference>
<evidence type="ECO:0000256" key="3">
    <source>
        <dbReference type="ARBA" id="ARBA00022692"/>
    </source>
</evidence>
<evidence type="ECO:0000256" key="4">
    <source>
        <dbReference type="ARBA" id="ARBA00022960"/>
    </source>
</evidence>
<dbReference type="EMBL" id="UGHR01000004">
    <property type="protein sequence ID" value="STR45228.1"/>
    <property type="molecule type" value="Genomic_DNA"/>
</dbReference>
<evidence type="ECO:0000256" key="10">
    <source>
        <dbReference type="HAMAP-Rule" id="MF_02078"/>
    </source>
</evidence>
<evidence type="ECO:0000313" key="14">
    <source>
        <dbReference type="Proteomes" id="UP000255108"/>
    </source>
</evidence>
<feature type="transmembrane region" description="Helical" evidence="10">
    <location>
        <begin position="354"/>
        <end position="376"/>
    </location>
</feature>
<comment type="pathway">
    <text evidence="10">Cell wall biogenesis; peptidoglycan biosynthesis.</text>
</comment>
<accession>A0A377SV77</accession>
<dbReference type="GO" id="GO:0009252">
    <property type="term" value="P:peptidoglycan biosynthetic process"/>
    <property type="evidence" value="ECO:0007669"/>
    <property type="project" value="UniProtKB-UniRule"/>
</dbReference>
<dbReference type="RefSeq" id="WP_115229001.1">
    <property type="nucleotide sequence ID" value="NZ_CAWOLO010000008.1"/>
</dbReference>
<proteinExistence type="inferred from homology"/>
<feature type="transmembrane region" description="Helical" evidence="10">
    <location>
        <begin position="161"/>
        <end position="180"/>
    </location>
</feature>
<organism evidence="12 14">
    <name type="scientific">Iodobacter fluviatilis</name>
    <dbReference type="NCBI Taxonomy" id="537"/>
    <lineage>
        <taxon>Bacteria</taxon>
        <taxon>Pseudomonadati</taxon>
        <taxon>Pseudomonadota</taxon>
        <taxon>Betaproteobacteria</taxon>
        <taxon>Neisseriales</taxon>
        <taxon>Chitinibacteraceae</taxon>
        <taxon>Iodobacter</taxon>
    </lineage>
</organism>
<keyword evidence="10" id="KW-0997">Cell inner membrane</keyword>
<dbReference type="PIRSF" id="PIRSF002869">
    <property type="entry name" value="MviN"/>
    <property type="match status" value="1"/>
</dbReference>
<evidence type="ECO:0000256" key="8">
    <source>
        <dbReference type="ARBA" id="ARBA00060041"/>
    </source>
</evidence>
<dbReference type="OrthoDB" id="9816572at2"/>